<dbReference type="PANTHER" id="PTHR30580">
    <property type="entry name" value="PRIMOSOMAL PROTEIN N"/>
    <property type="match status" value="1"/>
</dbReference>
<dbReference type="GO" id="GO:0006270">
    <property type="term" value="P:DNA replication initiation"/>
    <property type="evidence" value="ECO:0007669"/>
    <property type="project" value="TreeGrafter"/>
</dbReference>
<dbReference type="Pfam" id="PF04851">
    <property type="entry name" value="ResIII"/>
    <property type="match status" value="1"/>
</dbReference>
<dbReference type="PROSITE" id="PS51192">
    <property type="entry name" value="HELICASE_ATP_BIND_1"/>
    <property type="match status" value="1"/>
</dbReference>
<accession>A0AB37ZZT8</accession>
<dbReference type="SUPFAM" id="SSF52540">
    <property type="entry name" value="P-loop containing nucleoside triphosphate hydrolases"/>
    <property type="match status" value="1"/>
</dbReference>
<evidence type="ECO:0000256" key="1">
    <source>
        <dbReference type="ARBA" id="ARBA00022741"/>
    </source>
</evidence>
<feature type="domain" description="Helicase ATP-binding" evidence="4">
    <location>
        <begin position="120"/>
        <end position="272"/>
    </location>
</feature>
<dbReference type="InterPro" id="IPR014001">
    <property type="entry name" value="Helicase_ATP-bd"/>
</dbReference>
<evidence type="ECO:0000256" key="2">
    <source>
        <dbReference type="ARBA" id="ARBA00022840"/>
    </source>
</evidence>
<dbReference type="GO" id="GO:0003677">
    <property type="term" value="F:DNA binding"/>
    <property type="evidence" value="ECO:0007669"/>
    <property type="project" value="UniProtKB-KW"/>
</dbReference>
<dbReference type="AlphaFoldDB" id="A0AB37ZZT8"/>
<dbReference type="Pfam" id="PF00271">
    <property type="entry name" value="Helicase_C"/>
    <property type="match status" value="1"/>
</dbReference>
<keyword evidence="2" id="KW-0067">ATP-binding</keyword>
<organism evidence="6 7">
    <name type="scientific">Trichococcus collinsii</name>
    <dbReference type="NCBI Taxonomy" id="157076"/>
    <lineage>
        <taxon>Bacteria</taxon>
        <taxon>Bacillati</taxon>
        <taxon>Bacillota</taxon>
        <taxon>Bacilli</taxon>
        <taxon>Lactobacillales</taxon>
        <taxon>Carnobacteriaceae</taxon>
        <taxon>Trichococcus</taxon>
    </lineage>
</organism>
<dbReference type="InterPro" id="IPR006935">
    <property type="entry name" value="Helicase/UvrB_N"/>
</dbReference>
<evidence type="ECO:0000313" key="6">
    <source>
        <dbReference type="EMBL" id="SEA43059.1"/>
    </source>
</evidence>
<evidence type="ECO:0000259" key="5">
    <source>
        <dbReference type="PROSITE" id="PS51194"/>
    </source>
</evidence>
<dbReference type="GO" id="GO:0006302">
    <property type="term" value="P:double-strand break repair"/>
    <property type="evidence" value="ECO:0007669"/>
    <property type="project" value="TreeGrafter"/>
</dbReference>
<dbReference type="CDD" id="cd18785">
    <property type="entry name" value="SF2_C"/>
    <property type="match status" value="1"/>
</dbReference>
<dbReference type="EMBL" id="FNQH01000003">
    <property type="protein sequence ID" value="SEA43059.1"/>
    <property type="molecule type" value="Genomic_DNA"/>
</dbReference>
<evidence type="ECO:0000259" key="4">
    <source>
        <dbReference type="PROSITE" id="PS51192"/>
    </source>
</evidence>
<dbReference type="SMART" id="SM00487">
    <property type="entry name" value="DEXDc"/>
    <property type="match status" value="1"/>
</dbReference>
<dbReference type="GO" id="GO:0006310">
    <property type="term" value="P:DNA recombination"/>
    <property type="evidence" value="ECO:0007669"/>
    <property type="project" value="TreeGrafter"/>
</dbReference>
<dbReference type="CDD" id="cd17925">
    <property type="entry name" value="DEXDc_ComFA"/>
    <property type="match status" value="1"/>
</dbReference>
<reference evidence="6 7" key="1">
    <citation type="submission" date="2016-10" db="EMBL/GenBank/DDBJ databases">
        <authorList>
            <person name="Varghese N."/>
            <person name="Submissions S."/>
        </authorList>
    </citation>
    <scope>NUCLEOTIDE SEQUENCE [LARGE SCALE GENOMIC DNA]</scope>
    <source>
        <strain evidence="6 7">DSM 14526</strain>
    </source>
</reference>
<keyword evidence="7" id="KW-1185">Reference proteome</keyword>
<gene>
    <name evidence="6" type="ORF">SAMN04488525_10342</name>
</gene>
<keyword evidence="3" id="KW-0238">DNA-binding</keyword>
<dbReference type="GO" id="GO:0043138">
    <property type="term" value="F:3'-5' DNA helicase activity"/>
    <property type="evidence" value="ECO:0007669"/>
    <property type="project" value="TreeGrafter"/>
</dbReference>
<dbReference type="PANTHER" id="PTHR30580:SF1">
    <property type="entry name" value="COMF OPERON PROTEIN 1"/>
    <property type="match status" value="1"/>
</dbReference>
<protein>
    <submittedName>
        <fullName evidence="6">Competence protein ComFA</fullName>
    </submittedName>
</protein>
<dbReference type="InterPro" id="IPR001650">
    <property type="entry name" value="Helicase_C-like"/>
</dbReference>
<dbReference type="GO" id="GO:0016787">
    <property type="term" value="F:hydrolase activity"/>
    <property type="evidence" value="ECO:0007669"/>
    <property type="project" value="InterPro"/>
</dbReference>
<dbReference type="PROSITE" id="PS51194">
    <property type="entry name" value="HELICASE_CTER"/>
    <property type="match status" value="1"/>
</dbReference>
<comment type="caution">
    <text evidence="6">The sequence shown here is derived from an EMBL/GenBank/DDBJ whole genome shotgun (WGS) entry which is preliminary data.</text>
</comment>
<dbReference type="Gene3D" id="3.40.50.300">
    <property type="entry name" value="P-loop containing nucleotide triphosphate hydrolases"/>
    <property type="match status" value="2"/>
</dbReference>
<keyword evidence="1" id="KW-0547">Nucleotide-binding</keyword>
<feature type="domain" description="Helicase C-terminal" evidence="5">
    <location>
        <begin position="300"/>
        <end position="459"/>
    </location>
</feature>
<sequence length="459" mass="51704">MDGMDGKELYGRELTRSECRNSDKALLNLAEIRPGLVSLNGKLTCSRCGNQDRKKFQSAPCSCGPACFYCLSCLNMGKIKCCTVLHHLPESNSFVWPHEPILQWKGQLSSEQKRASDEIVVTVRSQETRLIWAVAGAGKTEMIFEGIAACLSKGGRVCLASPRVDVCLELAPRIKQAFPDVPLALLYGGNEEGYGYTPLVIATTHQLLRFREAFDFLVIDEIDSFPYNNDASLQFGAQKSRKKASALIYLTATPSRDMQNDIKRGRLAATVLPARYHGFALPEPDCLWVGNWRKAITKKKRARFLTLIRRQLQTKRRFLLFLPHIQLMEELDGWLRELFPDKQFTCVSASDPEREEKVKRMRAEAYDFLMTTTILERGVTFRDIDVIVLGAEDRVFTEASLVQIAGRAGRHKDFPTGWVCFAHDGETKAIQGAVRQIRLMNREAGRRGLLNGSMPVLPK</sequence>
<evidence type="ECO:0000313" key="7">
    <source>
        <dbReference type="Proteomes" id="UP000199042"/>
    </source>
</evidence>
<dbReference type="SMART" id="SM00490">
    <property type="entry name" value="HELICc"/>
    <property type="match status" value="1"/>
</dbReference>
<dbReference type="GO" id="GO:0005524">
    <property type="term" value="F:ATP binding"/>
    <property type="evidence" value="ECO:0007669"/>
    <property type="project" value="UniProtKB-KW"/>
</dbReference>
<dbReference type="Proteomes" id="UP000199042">
    <property type="component" value="Unassembled WGS sequence"/>
</dbReference>
<dbReference type="InterPro" id="IPR027417">
    <property type="entry name" value="P-loop_NTPase"/>
</dbReference>
<evidence type="ECO:0000256" key="3">
    <source>
        <dbReference type="ARBA" id="ARBA00023125"/>
    </source>
</evidence>
<proteinExistence type="predicted"/>
<name>A0AB37ZZT8_9LACT</name>